<feature type="compositionally biased region" description="Basic and acidic residues" evidence="1">
    <location>
        <begin position="46"/>
        <end position="59"/>
    </location>
</feature>
<proteinExistence type="predicted"/>
<keyword evidence="3" id="KW-1185">Reference proteome</keyword>
<dbReference type="InParanoid" id="F0X9D0"/>
<organism evidence="3">
    <name type="scientific">Grosmannia clavigera (strain kw1407 / UAMH 11150)</name>
    <name type="common">Blue stain fungus</name>
    <name type="synonym">Graphiocladiella clavigera</name>
    <dbReference type="NCBI Taxonomy" id="655863"/>
    <lineage>
        <taxon>Eukaryota</taxon>
        <taxon>Fungi</taxon>
        <taxon>Dikarya</taxon>
        <taxon>Ascomycota</taxon>
        <taxon>Pezizomycotina</taxon>
        <taxon>Sordariomycetes</taxon>
        <taxon>Sordariomycetidae</taxon>
        <taxon>Ophiostomatales</taxon>
        <taxon>Ophiostomataceae</taxon>
        <taxon>Leptographium</taxon>
    </lineage>
</organism>
<reference evidence="2 3" key="1">
    <citation type="journal article" date="2011" name="Proc. Natl. Acad. Sci. U.S.A.">
        <title>Genome and transcriptome analyses of the mountain pine beetle-fungal symbiont Grosmannia clavigera, a lodgepole pine pathogen.</title>
        <authorList>
            <person name="DiGuistini S."/>
            <person name="Wang Y."/>
            <person name="Liao N.Y."/>
            <person name="Taylor G."/>
            <person name="Tanguay P."/>
            <person name="Feau N."/>
            <person name="Henrissat B."/>
            <person name="Chan S.K."/>
            <person name="Hesse-Orce U."/>
            <person name="Alamouti S.M."/>
            <person name="Tsui C.K.M."/>
            <person name="Docking R.T."/>
            <person name="Levasseur A."/>
            <person name="Haridas S."/>
            <person name="Robertson G."/>
            <person name="Birol I."/>
            <person name="Holt R.A."/>
            <person name="Marra M.A."/>
            <person name="Hamelin R.C."/>
            <person name="Hirst M."/>
            <person name="Jones S.J.M."/>
            <person name="Bohlmann J."/>
            <person name="Breuil C."/>
        </authorList>
    </citation>
    <scope>NUCLEOTIDE SEQUENCE [LARGE SCALE GENOMIC DNA]</scope>
    <source>
        <strain evidence="3">kw1407 / UAMH 11150</strain>
    </source>
</reference>
<dbReference type="GeneID" id="25977245"/>
<name>F0X9D0_GROCL</name>
<dbReference type="RefSeq" id="XP_014175487.1">
    <property type="nucleotide sequence ID" value="XM_014320012.1"/>
</dbReference>
<evidence type="ECO:0000313" key="2">
    <source>
        <dbReference type="EMBL" id="EFX06005.1"/>
    </source>
</evidence>
<gene>
    <name evidence="2" type="ORF">CMQ_4074</name>
</gene>
<accession>F0X9D0</accession>
<dbReference type="AlphaFoldDB" id="F0X9D0"/>
<feature type="region of interest" description="Disordered" evidence="1">
    <location>
        <begin position="36"/>
        <end position="78"/>
    </location>
</feature>
<evidence type="ECO:0000313" key="3">
    <source>
        <dbReference type="Proteomes" id="UP000007796"/>
    </source>
</evidence>
<dbReference type="EMBL" id="GL629735">
    <property type="protein sequence ID" value="EFX06005.1"/>
    <property type="molecule type" value="Genomic_DNA"/>
</dbReference>
<protein>
    <submittedName>
        <fullName evidence="2">Uncharacterized protein</fullName>
    </submittedName>
</protein>
<dbReference type="Proteomes" id="UP000007796">
    <property type="component" value="Unassembled WGS sequence"/>
</dbReference>
<dbReference type="HOGENOM" id="CLU_2210331_0_0_1"/>
<evidence type="ECO:0000256" key="1">
    <source>
        <dbReference type="SAM" id="MobiDB-lite"/>
    </source>
</evidence>
<sequence>MDFEYTTSPKIYTTLNEQLPPISLVVSDGSTRRCIEEPTPALDTSFKADAHQDDLKKSSDTQSQADEELPENSDASPLFEAEDFMGAGYEYDTCFGVRAISDHFLYI</sequence>